<accession>A0A0S4JMT5</accession>
<feature type="compositionally biased region" description="Polar residues" evidence="1">
    <location>
        <begin position="287"/>
        <end position="297"/>
    </location>
</feature>
<evidence type="ECO:0000256" key="1">
    <source>
        <dbReference type="SAM" id="MobiDB-lite"/>
    </source>
</evidence>
<organism evidence="3 4">
    <name type="scientific">Bodo saltans</name>
    <name type="common">Flagellated protozoan</name>
    <dbReference type="NCBI Taxonomy" id="75058"/>
    <lineage>
        <taxon>Eukaryota</taxon>
        <taxon>Discoba</taxon>
        <taxon>Euglenozoa</taxon>
        <taxon>Kinetoplastea</taxon>
        <taxon>Metakinetoplastina</taxon>
        <taxon>Eubodonida</taxon>
        <taxon>Bodonidae</taxon>
        <taxon>Bodo</taxon>
    </lineage>
</organism>
<reference evidence="4" key="1">
    <citation type="submission" date="2015-09" db="EMBL/GenBank/DDBJ databases">
        <authorList>
            <consortium name="Pathogen Informatics"/>
        </authorList>
    </citation>
    <scope>NUCLEOTIDE SEQUENCE [LARGE SCALE GENOMIC DNA]</scope>
    <source>
        <strain evidence="4">Lake Konstanz</strain>
    </source>
</reference>
<name>A0A0S4JMT5_BODSA</name>
<proteinExistence type="predicted"/>
<dbReference type="EMBL" id="CYKH01001859">
    <property type="protein sequence ID" value="CUG90709.1"/>
    <property type="molecule type" value="Genomic_DNA"/>
</dbReference>
<protein>
    <submittedName>
        <fullName evidence="3">Transmembrane protein, putative</fullName>
    </submittedName>
</protein>
<keyword evidence="2" id="KW-1133">Transmembrane helix</keyword>
<evidence type="ECO:0000313" key="3">
    <source>
        <dbReference type="EMBL" id="CUG90709.1"/>
    </source>
</evidence>
<keyword evidence="2 3" id="KW-0812">Transmembrane</keyword>
<feature type="region of interest" description="Disordered" evidence="1">
    <location>
        <begin position="285"/>
        <end position="316"/>
    </location>
</feature>
<feature type="transmembrane region" description="Helical" evidence="2">
    <location>
        <begin position="407"/>
        <end position="425"/>
    </location>
</feature>
<gene>
    <name evidence="3" type="ORF">BSAL_28405</name>
</gene>
<dbReference type="Proteomes" id="UP000051952">
    <property type="component" value="Unassembled WGS sequence"/>
</dbReference>
<feature type="transmembrane region" description="Helical" evidence="2">
    <location>
        <begin position="214"/>
        <end position="233"/>
    </location>
</feature>
<evidence type="ECO:0000313" key="4">
    <source>
        <dbReference type="Proteomes" id="UP000051952"/>
    </source>
</evidence>
<evidence type="ECO:0000256" key="2">
    <source>
        <dbReference type="SAM" id="Phobius"/>
    </source>
</evidence>
<keyword evidence="4" id="KW-1185">Reference proteome</keyword>
<feature type="non-terminal residue" evidence="3">
    <location>
        <position position="452"/>
    </location>
</feature>
<keyword evidence="2" id="KW-0472">Membrane</keyword>
<feature type="transmembrane region" description="Helical" evidence="2">
    <location>
        <begin position="432"/>
        <end position="449"/>
    </location>
</feature>
<dbReference type="VEuPathDB" id="TriTrypDB:BSAL_28405"/>
<feature type="transmembrane region" description="Helical" evidence="2">
    <location>
        <begin position="347"/>
        <end position="366"/>
    </location>
</feature>
<sequence length="452" mass="49797">MMPTSSTQCQAEHPPRAAADPLAVRFPAPVEPRGIGLLDPHQQRLMLLILNLTLTLRRCCLESPRVVRRRGLCRSLVSGRTTAAFSPWALDVIEEEDFQFEPLLVGGGRSEMFQHTNMMMNTLQESHLRMKECSATTAGGNRSTGSAASSTHGFGGVFSRNRWTLHFMDPVVEQEFIVFYYSSRTLSIANLSGQCLVCATSVALYSGLSLLTELLYALVCVSWVGCGIAIVVLRRTMQRYESEAARRILTDHNLQVLLPPQQRNAQFDYWPHTAGGQGGKLAAPTFEGSTASSTRSSVRMKGSKNGVGDSTTSTTAPQTRAAVAHSLLIPSDPHRIPMRRNAQIHELINCGVLVVNFLFAIANFAGKGTCYNARWDYEMELRGCRRAIQMDSVPLMMLITSTFMNHIRIPAFAAIYIICSIVNFASRTAPPMIALIPAYFWASVTVFGIEAL</sequence>
<dbReference type="AlphaFoldDB" id="A0A0S4JMT5"/>